<evidence type="ECO:0000256" key="11">
    <source>
        <dbReference type="NCBIfam" id="TIGR00131"/>
    </source>
</evidence>
<evidence type="ECO:0000313" key="15">
    <source>
        <dbReference type="EMBL" id="QGW28830.1"/>
    </source>
</evidence>
<evidence type="ECO:0000256" key="4">
    <source>
        <dbReference type="ARBA" id="ARBA00022723"/>
    </source>
</evidence>
<evidence type="ECO:0000256" key="5">
    <source>
        <dbReference type="ARBA" id="ARBA00022741"/>
    </source>
</evidence>
<dbReference type="Proteomes" id="UP000426027">
    <property type="component" value="Chromosome"/>
</dbReference>
<dbReference type="FunFam" id="3.30.70.890:FF:000001">
    <property type="entry name" value="Galactokinase"/>
    <property type="match status" value="1"/>
</dbReference>
<dbReference type="Pfam" id="PF00288">
    <property type="entry name" value="GHMP_kinases_N"/>
    <property type="match status" value="1"/>
</dbReference>
<evidence type="ECO:0000259" key="14">
    <source>
        <dbReference type="Pfam" id="PF10509"/>
    </source>
</evidence>
<dbReference type="Gene3D" id="3.30.70.890">
    <property type="entry name" value="GHMP kinase, C-terminal domain"/>
    <property type="match status" value="1"/>
</dbReference>
<dbReference type="PROSITE" id="PS00106">
    <property type="entry name" value="GALACTOKINASE"/>
    <property type="match status" value="1"/>
</dbReference>
<feature type="domain" description="GHMP kinase C-terminal" evidence="13">
    <location>
        <begin position="284"/>
        <end position="358"/>
    </location>
</feature>
<keyword evidence="7" id="KW-0067">ATP-binding</keyword>
<dbReference type="InterPro" id="IPR013750">
    <property type="entry name" value="GHMP_kinase_C_dom"/>
</dbReference>
<evidence type="ECO:0000256" key="6">
    <source>
        <dbReference type="ARBA" id="ARBA00022777"/>
    </source>
</evidence>
<evidence type="ECO:0000256" key="3">
    <source>
        <dbReference type="ARBA" id="ARBA00022679"/>
    </source>
</evidence>
<dbReference type="PIRSF" id="PIRSF000530">
    <property type="entry name" value="Galactokinase"/>
    <property type="match status" value="1"/>
</dbReference>
<evidence type="ECO:0000256" key="10">
    <source>
        <dbReference type="ARBA" id="ARBA00023277"/>
    </source>
</evidence>
<dbReference type="GO" id="GO:0046872">
    <property type="term" value="F:metal ion binding"/>
    <property type="evidence" value="ECO:0007669"/>
    <property type="project" value="UniProtKB-KW"/>
</dbReference>
<comment type="similarity">
    <text evidence="1">Belongs to the GHMP kinase family. GalK subfamily.</text>
</comment>
<keyword evidence="5" id="KW-0547">Nucleotide-binding</keyword>
<keyword evidence="4" id="KW-0479">Metal-binding</keyword>
<dbReference type="GO" id="GO:0005524">
    <property type="term" value="F:ATP binding"/>
    <property type="evidence" value="ECO:0007669"/>
    <property type="project" value="UniProtKB-UniRule"/>
</dbReference>
<dbReference type="InterPro" id="IPR020568">
    <property type="entry name" value="Ribosomal_Su5_D2-typ_SF"/>
</dbReference>
<dbReference type="InterPro" id="IPR006206">
    <property type="entry name" value="Mevalonate/galactokinase"/>
</dbReference>
<evidence type="ECO:0000256" key="7">
    <source>
        <dbReference type="ARBA" id="ARBA00022840"/>
    </source>
</evidence>
<dbReference type="GO" id="GO:0005829">
    <property type="term" value="C:cytosol"/>
    <property type="evidence" value="ECO:0007669"/>
    <property type="project" value="TreeGrafter"/>
</dbReference>
<keyword evidence="6 15" id="KW-0418">Kinase</keyword>
<keyword evidence="16" id="KW-1185">Reference proteome</keyword>
<dbReference type="Pfam" id="PF10509">
    <property type="entry name" value="GalKase_gal_bdg"/>
    <property type="match status" value="1"/>
</dbReference>
<dbReference type="PRINTS" id="PR00473">
    <property type="entry name" value="GALCTOKINASE"/>
</dbReference>
<accession>A0A6I6GEL9</accession>
<proteinExistence type="inferred from homology"/>
<dbReference type="InterPro" id="IPR036554">
    <property type="entry name" value="GHMP_kinase_C_sf"/>
</dbReference>
<name>A0A6I6GEL9_9BACT</name>
<evidence type="ECO:0000256" key="9">
    <source>
        <dbReference type="ARBA" id="ARBA00023144"/>
    </source>
</evidence>
<dbReference type="InterPro" id="IPR019741">
    <property type="entry name" value="Galactokinase_CS"/>
</dbReference>
<dbReference type="GO" id="GO:0006012">
    <property type="term" value="P:galactose metabolic process"/>
    <property type="evidence" value="ECO:0007669"/>
    <property type="project" value="UniProtKB-UniRule"/>
</dbReference>
<dbReference type="SUPFAM" id="SSF55060">
    <property type="entry name" value="GHMP Kinase, C-terminal domain"/>
    <property type="match status" value="1"/>
</dbReference>
<evidence type="ECO:0000259" key="13">
    <source>
        <dbReference type="Pfam" id="PF08544"/>
    </source>
</evidence>
<dbReference type="EMBL" id="CP046566">
    <property type="protein sequence ID" value="QGW28830.1"/>
    <property type="molecule type" value="Genomic_DNA"/>
</dbReference>
<gene>
    <name evidence="15" type="primary">galK</name>
    <name evidence="15" type="ORF">GLV81_12620</name>
</gene>
<reference evidence="15 16" key="1">
    <citation type="submission" date="2019-11" db="EMBL/GenBank/DDBJ databases">
        <authorList>
            <person name="Im W.T."/>
        </authorList>
    </citation>
    <scope>NUCLEOTIDE SEQUENCE [LARGE SCALE GENOMIC DNA]</scope>
    <source>
        <strain evidence="15 16">SB-02</strain>
    </source>
</reference>
<dbReference type="PANTHER" id="PTHR10457:SF7">
    <property type="entry name" value="GALACTOKINASE-RELATED"/>
    <property type="match status" value="1"/>
</dbReference>
<dbReference type="SUPFAM" id="SSF54211">
    <property type="entry name" value="Ribosomal protein S5 domain 2-like"/>
    <property type="match status" value="1"/>
</dbReference>
<protein>
    <recommendedName>
        <fullName evidence="11">Galactokinase</fullName>
        <ecNumber evidence="11">2.7.1.6</ecNumber>
    </recommendedName>
</protein>
<evidence type="ECO:0000259" key="12">
    <source>
        <dbReference type="Pfam" id="PF00288"/>
    </source>
</evidence>
<dbReference type="Pfam" id="PF08544">
    <property type="entry name" value="GHMP_kinases_C"/>
    <property type="match status" value="1"/>
</dbReference>
<keyword evidence="2" id="KW-0963">Cytoplasm</keyword>
<evidence type="ECO:0000256" key="1">
    <source>
        <dbReference type="ARBA" id="ARBA00006566"/>
    </source>
</evidence>
<evidence type="ECO:0000256" key="8">
    <source>
        <dbReference type="ARBA" id="ARBA00022842"/>
    </source>
</evidence>
<dbReference type="PANTHER" id="PTHR10457">
    <property type="entry name" value="MEVALONATE KINASE/GALACTOKINASE"/>
    <property type="match status" value="1"/>
</dbReference>
<dbReference type="EC" id="2.7.1.6" evidence="11"/>
<dbReference type="KEGG" id="fls:GLV81_12620"/>
<dbReference type="PRINTS" id="PR00959">
    <property type="entry name" value="MEVGALKINASE"/>
</dbReference>
<dbReference type="AlphaFoldDB" id="A0A6I6GEL9"/>
<dbReference type="FunFam" id="3.30.230.10:FF:000017">
    <property type="entry name" value="Galactokinase"/>
    <property type="match status" value="1"/>
</dbReference>
<feature type="domain" description="GHMP kinase N-terminal" evidence="12">
    <location>
        <begin position="91"/>
        <end position="179"/>
    </location>
</feature>
<dbReference type="InterPro" id="IPR019539">
    <property type="entry name" value="GalKase_N"/>
</dbReference>
<organism evidence="15 16">
    <name type="scientific">Phnomibacter ginsenosidimutans</name>
    <dbReference type="NCBI Taxonomy" id="2676868"/>
    <lineage>
        <taxon>Bacteria</taxon>
        <taxon>Pseudomonadati</taxon>
        <taxon>Bacteroidota</taxon>
        <taxon>Chitinophagia</taxon>
        <taxon>Chitinophagales</taxon>
        <taxon>Chitinophagaceae</taxon>
        <taxon>Phnomibacter</taxon>
    </lineage>
</organism>
<dbReference type="InterPro" id="IPR006204">
    <property type="entry name" value="GHMP_kinase_N_dom"/>
</dbReference>
<keyword evidence="8" id="KW-0460">Magnesium</keyword>
<dbReference type="Gene3D" id="3.30.230.10">
    <property type="match status" value="1"/>
</dbReference>
<dbReference type="InterPro" id="IPR000705">
    <property type="entry name" value="Galactokinase"/>
</dbReference>
<dbReference type="InterPro" id="IPR014721">
    <property type="entry name" value="Ribsml_uS5_D2-typ_fold_subgr"/>
</dbReference>
<evidence type="ECO:0000256" key="2">
    <source>
        <dbReference type="ARBA" id="ARBA00022490"/>
    </source>
</evidence>
<dbReference type="NCBIfam" id="TIGR00131">
    <property type="entry name" value="gal_kin"/>
    <property type="match status" value="1"/>
</dbReference>
<keyword evidence="9" id="KW-0299">Galactose metabolism</keyword>
<feature type="domain" description="Galactokinase N-terminal" evidence="14">
    <location>
        <begin position="9"/>
        <end position="57"/>
    </location>
</feature>
<evidence type="ECO:0000313" key="16">
    <source>
        <dbReference type="Proteomes" id="UP000426027"/>
    </source>
</evidence>
<dbReference type="GO" id="GO:0004335">
    <property type="term" value="F:galactokinase activity"/>
    <property type="evidence" value="ECO:0007669"/>
    <property type="project" value="UniProtKB-UniRule"/>
</dbReference>
<sequence length="385" mass="41877">MELAQLRQLFAEKFQQQPTVVTASPGRINLIGEHTDYNHGFVLPAAIQFKVCVLLAPNVTGSIRMYSASHQQSFETIGSAHLQASDLQWPNYILGVIEQLQKQHPVINGIDLLIAGDVPVGAGVSSSAALECATVFALNEHFNFGHSKLEMVQMAQAAENEFVGVKCGIMDQFASMFGKAGHVIKLDCDSLEYEYFPFDAAGLEIVLLDTQVKHSLASSEYNTRRKECETGFGILQSNFASVKTFRDVTEDMLQQCKDSMGEKVYNRCLYVVQENARLAAACDDLLANNLASFGQRMFGTHHGLSKLYEVSCAELDFIADACQQQPAVIGARMMGGGFGGCVIALVKAGEVDHLLAAIAPAYQQQFGVAMGVHRVAIGDGTRRIV</sequence>
<keyword evidence="3 15" id="KW-0808">Transferase</keyword>
<keyword evidence="10" id="KW-0119">Carbohydrate metabolism</keyword>